<evidence type="ECO:0000256" key="10">
    <source>
        <dbReference type="RuleBase" id="RU000461"/>
    </source>
</evidence>
<keyword evidence="7 10" id="KW-0503">Monooxygenase</keyword>
<dbReference type="EMBL" id="JAAIUW010000006">
    <property type="protein sequence ID" value="KAF7828668.1"/>
    <property type="molecule type" value="Genomic_DNA"/>
</dbReference>
<name>A0A834TV04_9FABA</name>
<dbReference type="GO" id="GO:0005506">
    <property type="term" value="F:iron ion binding"/>
    <property type="evidence" value="ECO:0007669"/>
    <property type="project" value="InterPro"/>
</dbReference>
<keyword evidence="4 9" id="KW-0479">Metal-binding</keyword>
<protein>
    <submittedName>
        <fullName evidence="12">Cytochrome P450 81E8-like</fullName>
    </submittedName>
</protein>
<keyword evidence="11" id="KW-1133">Transmembrane helix</keyword>
<dbReference type="PROSITE" id="PS00086">
    <property type="entry name" value="CYTOCHROME_P450"/>
    <property type="match status" value="1"/>
</dbReference>
<comment type="similarity">
    <text evidence="2 10">Belongs to the cytochrome P450 family.</text>
</comment>
<dbReference type="InterPro" id="IPR036396">
    <property type="entry name" value="Cyt_P450_sf"/>
</dbReference>
<organism evidence="12 13">
    <name type="scientific">Senna tora</name>
    <dbReference type="NCBI Taxonomy" id="362788"/>
    <lineage>
        <taxon>Eukaryota</taxon>
        <taxon>Viridiplantae</taxon>
        <taxon>Streptophyta</taxon>
        <taxon>Embryophyta</taxon>
        <taxon>Tracheophyta</taxon>
        <taxon>Spermatophyta</taxon>
        <taxon>Magnoliopsida</taxon>
        <taxon>eudicotyledons</taxon>
        <taxon>Gunneridae</taxon>
        <taxon>Pentapetalae</taxon>
        <taxon>rosids</taxon>
        <taxon>fabids</taxon>
        <taxon>Fabales</taxon>
        <taxon>Fabaceae</taxon>
        <taxon>Caesalpinioideae</taxon>
        <taxon>Cassia clade</taxon>
        <taxon>Senna</taxon>
    </lineage>
</organism>
<dbReference type="FunFam" id="1.10.630.10:FF:000023">
    <property type="entry name" value="Cytochrome P450 family protein"/>
    <property type="match status" value="1"/>
</dbReference>
<evidence type="ECO:0000256" key="5">
    <source>
        <dbReference type="ARBA" id="ARBA00023002"/>
    </source>
</evidence>
<dbReference type="InterPro" id="IPR050651">
    <property type="entry name" value="Plant_Cytochrome_P450_Monoox"/>
</dbReference>
<evidence type="ECO:0000256" key="4">
    <source>
        <dbReference type="ARBA" id="ARBA00022723"/>
    </source>
</evidence>
<dbReference type="InterPro" id="IPR002401">
    <property type="entry name" value="Cyt_P450_E_grp-I"/>
</dbReference>
<evidence type="ECO:0000313" key="12">
    <source>
        <dbReference type="EMBL" id="KAF7828668.1"/>
    </source>
</evidence>
<evidence type="ECO:0000256" key="3">
    <source>
        <dbReference type="ARBA" id="ARBA00022617"/>
    </source>
</evidence>
<dbReference type="Pfam" id="PF00067">
    <property type="entry name" value="p450"/>
    <property type="match status" value="1"/>
</dbReference>
<dbReference type="PRINTS" id="PR00463">
    <property type="entry name" value="EP450I"/>
</dbReference>
<dbReference type="PRINTS" id="PR00385">
    <property type="entry name" value="P450"/>
</dbReference>
<keyword evidence="13" id="KW-1185">Reference proteome</keyword>
<keyword evidence="8 11" id="KW-0472">Membrane</keyword>
<keyword evidence="6 9" id="KW-0408">Iron</keyword>
<evidence type="ECO:0000256" key="8">
    <source>
        <dbReference type="ARBA" id="ARBA00023136"/>
    </source>
</evidence>
<dbReference type="GO" id="GO:0004497">
    <property type="term" value="F:monooxygenase activity"/>
    <property type="evidence" value="ECO:0007669"/>
    <property type="project" value="UniProtKB-KW"/>
</dbReference>
<accession>A0A834TV04</accession>
<dbReference type="Gene3D" id="1.10.630.10">
    <property type="entry name" value="Cytochrome P450"/>
    <property type="match status" value="1"/>
</dbReference>
<sequence>MMAPLVYYSILSFILLFTLKLFLRIPRFKNIPPGPPFLPIIGNLHQLKDPLHHTLHRFSQRYGPIYSLRFGSRLGVVVSSHSLVLECFTKNDVVLANRPKLLIGKYLGYNHTSLLFSPFGEHWRNLRRITTVEVLSTNRLNDFTEMRKDEIMRLVQKLGVATYKGFEKVEMKTRLAEMTFNTIMRMIAGKRYWGEDCELENVEEARMFRKMIVEMVAIGGANHPADFLPFLKWFDFGGFENKVKDFYKRTDAFLQGLIDELREGKNAGDTMIGYLLSLRETQPQYYTDPLIKGLVLVMLIAGTDTASITLEWALSSLLNQPELLKKAKEEIDTHIGQERLIDEPDLLKLPYLQNIISETYRLHPGAPLLVPHHSSNDCIIGGYNIPRDTMLLVNAWAIHRDPEMWSDPLSFKPERFEKEGEVNKLIAFGMGRRACPGMGLANRTVGLTLGLLIQCFEWKRPSDKKIDMTEGVGITMPKIIPLKAKCKARHPIINKVVPEGATNH</sequence>
<evidence type="ECO:0000256" key="9">
    <source>
        <dbReference type="PIRSR" id="PIRSR602401-1"/>
    </source>
</evidence>
<evidence type="ECO:0000313" key="13">
    <source>
        <dbReference type="Proteomes" id="UP000634136"/>
    </source>
</evidence>
<evidence type="ECO:0000256" key="11">
    <source>
        <dbReference type="SAM" id="Phobius"/>
    </source>
</evidence>
<dbReference type="OrthoDB" id="1055148at2759"/>
<evidence type="ECO:0000256" key="2">
    <source>
        <dbReference type="ARBA" id="ARBA00010617"/>
    </source>
</evidence>
<keyword evidence="5 10" id="KW-0560">Oxidoreductase</keyword>
<dbReference type="GO" id="GO:0016020">
    <property type="term" value="C:membrane"/>
    <property type="evidence" value="ECO:0007669"/>
    <property type="project" value="UniProtKB-SubCell"/>
</dbReference>
<keyword evidence="3 9" id="KW-0349">Heme</keyword>
<feature type="transmembrane region" description="Helical" evidence="11">
    <location>
        <begin position="6"/>
        <end position="23"/>
    </location>
</feature>
<dbReference type="GO" id="GO:0020037">
    <property type="term" value="F:heme binding"/>
    <property type="evidence" value="ECO:0007669"/>
    <property type="project" value="InterPro"/>
</dbReference>
<proteinExistence type="inferred from homology"/>
<dbReference type="InterPro" id="IPR017972">
    <property type="entry name" value="Cyt_P450_CS"/>
</dbReference>
<comment type="cofactor">
    <cofactor evidence="9">
        <name>heme</name>
        <dbReference type="ChEBI" id="CHEBI:30413"/>
    </cofactor>
</comment>
<keyword evidence="11" id="KW-0812">Transmembrane</keyword>
<dbReference type="AlphaFoldDB" id="A0A834TV04"/>
<evidence type="ECO:0000256" key="1">
    <source>
        <dbReference type="ARBA" id="ARBA00004370"/>
    </source>
</evidence>
<dbReference type="SUPFAM" id="SSF48264">
    <property type="entry name" value="Cytochrome P450"/>
    <property type="match status" value="1"/>
</dbReference>
<evidence type="ECO:0000256" key="6">
    <source>
        <dbReference type="ARBA" id="ARBA00023004"/>
    </source>
</evidence>
<dbReference type="PANTHER" id="PTHR47947:SF24">
    <property type="entry name" value="ISOFLAVONE 2'-HYDROXYLASE-LIKE"/>
    <property type="match status" value="1"/>
</dbReference>
<gene>
    <name evidence="12" type="ORF">G2W53_019832</name>
</gene>
<dbReference type="PANTHER" id="PTHR47947">
    <property type="entry name" value="CYTOCHROME P450 82C3-RELATED"/>
    <property type="match status" value="1"/>
</dbReference>
<dbReference type="Proteomes" id="UP000634136">
    <property type="component" value="Unassembled WGS sequence"/>
</dbReference>
<comment type="caution">
    <text evidence="12">The sequence shown here is derived from an EMBL/GenBank/DDBJ whole genome shotgun (WGS) entry which is preliminary data.</text>
</comment>
<dbReference type="InterPro" id="IPR001128">
    <property type="entry name" value="Cyt_P450"/>
</dbReference>
<reference evidence="12" key="1">
    <citation type="submission" date="2020-09" db="EMBL/GenBank/DDBJ databases">
        <title>Genome-Enabled Discovery of Anthraquinone Biosynthesis in Senna tora.</title>
        <authorList>
            <person name="Kang S.-H."/>
            <person name="Pandey R.P."/>
            <person name="Lee C.-M."/>
            <person name="Sim J.-S."/>
            <person name="Jeong J.-T."/>
            <person name="Choi B.-S."/>
            <person name="Jung M."/>
            <person name="Ginzburg D."/>
            <person name="Zhao K."/>
            <person name="Won S.Y."/>
            <person name="Oh T.-J."/>
            <person name="Yu Y."/>
            <person name="Kim N.-H."/>
            <person name="Lee O.R."/>
            <person name="Lee T.-H."/>
            <person name="Bashyal P."/>
            <person name="Kim T.-S."/>
            <person name="Lee W.-H."/>
            <person name="Kawkins C."/>
            <person name="Kim C.-K."/>
            <person name="Kim J.S."/>
            <person name="Ahn B.O."/>
            <person name="Rhee S.Y."/>
            <person name="Sohng J.K."/>
        </authorList>
    </citation>
    <scope>NUCLEOTIDE SEQUENCE</scope>
    <source>
        <tissue evidence="12">Leaf</tissue>
    </source>
</reference>
<dbReference type="GO" id="GO:0016705">
    <property type="term" value="F:oxidoreductase activity, acting on paired donors, with incorporation or reduction of molecular oxygen"/>
    <property type="evidence" value="ECO:0007669"/>
    <property type="project" value="InterPro"/>
</dbReference>
<comment type="subcellular location">
    <subcellularLocation>
        <location evidence="1">Membrane</location>
    </subcellularLocation>
</comment>
<dbReference type="CDD" id="cd20653">
    <property type="entry name" value="CYP81"/>
    <property type="match status" value="1"/>
</dbReference>
<feature type="binding site" description="axial binding residue" evidence="9">
    <location>
        <position position="435"/>
    </location>
    <ligand>
        <name>heme</name>
        <dbReference type="ChEBI" id="CHEBI:30413"/>
    </ligand>
    <ligandPart>
        <name>Fe</name>
        <dbReference type="ChEBI" id="CHEBI:18248"/>
    </ligandPart>
</feature>
<evidence type="ECO:0000256" key="7">
    <source>
        <dbReference type="ARBA" id="ARBA00023033"/>
    </source>
</evidence>